<comment type="caution">
    <text evidence="3">The sequence shown here is derived from an EMBL/GenBank/DDBJ whole genome shotgun (WGS) entry which is preliminary data.</text>
</comment>
<dbReference type="Pfam" id="PF03203">
    <property type="entry name" value="MerC"/>
    <property type="match status" value="1"/>
</dbReference>
<feature type="region of interest" description="Disordered" evidence="1">
    <location>
        <begin position="45"/>
        <end position="84"/>
    </location>
</feature>
<feature type="transmembrane region" description="Helical" evidence="2">
    <location>
        <begin position="145"/>
        <end position="164"/>
    </location>
</feature>
<evidence type="ECO:0000256" key="2">
    <source>
        <dbReference type="SAM" id="Phobius"/>
    </source>
</evidence>
<keyword evidence="2" id="KW-1133">Transmembrane helix</keyword>
<keyword evidence="2" id="KW-0472">Membrane</keyword>
<dbReference type="InterPro" id="IPR004891">
    <property type="entry name" value="Mercury-R_MerC"/>
</dbReference>
<evidence type="ECO:0000313" key="4">
    <source>
        <dbReference type="Proteomes" id="UP000005551"/>
    </source>
</evidence>
<proteinExistence type="predicted"/>
<keyword evidence="4" id="KW-1185">Reference proteome</keyword>
<dbReference type="GO" id="GO:0016020">
    <property type="term" value="C:membrane"/>
    <property type="evidence" value="ECO:0007669"/>
    <property type="project" value="InterPro"/>
</dbReference>
<evidence type="ECO:0000313" key="3">
    <source>
        <dbReference type="EMBL" id="EIM76691.1"/>
    </source>
</evidence>
<evidence type="ECO:0000256" key="1">
    <source>
        <dbReference type="SAM" id="MobiDB-lite"/>
    </source>
</evidence>
<name>I5C4D9_9BACT</name>
<organism evidence="3 4">
    <name type="scientific">Nitritalea halalkaliphila LW7</name>
    <dbReference type="NCBI Taxonomy" id="1189621"/>
    <lineage>
        <taxon>Bacteria</taxon>
        <taxon>Pseudomonadati</taxon>
        <taxon>Bacteroidota</taxon>
        <taxon>Cytophagia</taxon>
        <taxon>Cytophagales</taxon>
        <taxon>Cyclobacteriaceae</taxon>
        <taxon>Nitritalea</taxon>
    </lineage>
</organism>
<dbReference type="Proteomes" id="UP000005551">
    <property type="component" value="Unassembled WGS sequence"/>
</dbReference>
<dbReference type="GO" id="GO:0015097">
    <property type="term" value="F:mercury ion transmembrane transporter activity"/>
    <property type="evidence" value="ECO:0007669"/>
    <property type="project" value="InterPro"/>
</dbReference>
<feature type="transmembrane region" description="Helical" evidence="2">
    <location>
        <begin position="92"/>
        <end position="111"/>
    </location>
</feature>
<feature type="compositionally biased region" description="Basic and acidic residues" evidence="1">
    <location>
        <begin position="50"/>
        <end position="71"/>
    </location>
</feature>
<gene>
    <name evidence="3" type="ORF">A3SI_09588</name>
</gene>
<sequence length="177" mass="19588">MGMSASVLCMIHCLAVPVLISAGYFFNHVGGDEANSAQAGIAVHAHHDHAHHDHDHDHDHDHAHHDHDHDHAHHGHSHAHHGHAHAHSHGSMLWHALDYVFILIALFAVYSATKKAHSKGIKITLWSAVIVFSIGVLLHDWKPEMIFVSLAASFVLVIGHYLNWKQHGACEVDHSHS</sequence>
<feature type="transmembrane region" description="Helical" evidence="2">
    <location>
        <begin position="123"/>
        <end position="139"/>
    </location>
</feature>
<feature type="compositionally biased region" description="Basic residues" evidence="1">
    <location>
        <begin position="72"/>
        <end position="84"/>
    </location>
</feature>
<reference evidence="3 4" key="1">
    <citation type="submission" date="2012-05" db="EMBL/GenBank/DDBJ databases">
        <title>Genome sequence of Nitritalea halalkaliphila LW7.</title>
        <authorList>
            <person name="Jangir P.K."/>
            <person name="Singh A."/>
            <person name="Shivaji S."/>
            <person name="Sharma R."/>
        </authorList>
    </citation>
    <scope>NUCLEOTIDE SEQUENCE [LARGE SCALE GENOMIC DNA]</scope>
    <source>
        <strain evidence="3 4">LW7</strain>
    </source>
</reference>
<accession>I5C4D9</accession>
<feature type="transmembrane region" description="Helical" evidence="2">
    <location>
        <begin position="7"/>
        <end position="26"/>
    </location>
</feature>
<keyword evidence="2" id="KW-0812">Transmembrane</keyword>
<dbReference type="AlphaFoldDB" id="I5C4D9"/>
<dbReference type="STRING" id="1189621.A3SI_09588"/>
<dbReference type="EMBL" id="AJYA01000019">
    <property type="protein sequence ID" value="EIM76691.1"/>
    <property type="molecule type" value="Genomic_DNA"/>
</dbReference>
<protein>
    <submittedName>
        <fullName evidence="3">ATPase P</fullName>
    </submittedName>
</protein>